<dbReference type="InterPro" id="IPR029044">
    <property type="entry name" value="Nucleotide-diphossugar_trans"/>
</dbReference>
<dbReference type="PANTHER" id="PTHR11183">
    <property type="entry name" value="GLYCOGENIN SUBFAMILY MEMBER"/>
    <property type="match status" value="1"/>
</dbReference>
<gene>
    <name evidence="1" type="ORF">AJ79_09563</name>
</gene>
<dbReference type="AlphaFoldDB" id="A0A2B7WAD3"/>
<protein>
    <recommendedName>
        <fullName evidence="3">Glycosyltransferase family 8 protein</fullName>
    </recommendedName>
</protein>
<dbReference type="STRING" id="1447875.A0A2B7WAD3"/>
<proteinExistence type="predicted"/>
<evidence type="ECO:0000313" key="2">
    <source>
        <dbReference type="Proteomes" id="UP000223968"/>
    </source>
</evidence>
<dbReference type="OrthoDB" id="2014201at2759"/>
<evidence type="ECO:0008006" key="3">
    <source>
        <dbReference type="Google" id="ProtNLM"/>
    </source>
</evidence>
<accession>A0A2B7WAD3</accession>
<dbReference type="SUPFAM" id="SSF53448">
    <property type="entry name" value="Nucleotide-diphospho-sugar transferases"/>
    <property type="match status" value="1"/>
</dbReference>
<keyword evidence="2" id="KW-1185">Reference proteome</keyword>
<dbReference type="Gene3D" id="3.90.550.10">
    <property type="entry name" value="Spore Coat Polysaccharide Biosynthesis Protein SpsA, Chain A"/>
    <property type="match status" value="1"/>
</dbReference>
<organism evidence="1 2">
    <name type="scientific">Helicocarpus griseus UAMH5409</name>
    <dbReference type="NCBI Taxonomy" id="1447875"/>
    <lineage>
        <taxon>Eukaryota</taxon>
        <taxon>Fungi</taxon>
        <taxon>Dikarya</taxon>
        <taxon>Ascomycota</taxon>
        <taxon>Pezizomycotina</taxon>
        <taxon>Eurotiomycetes</taxon>
        <taxon>Eurotiomycetidae</taxon>
        <taxon>Onygenales</taxon>
        <taxon>Ajellomycetaceae</taxon>
        <taxon>Helicocarpus</taxon>
    </lineage>
</organism>
<dbReference type="EMBL" id="PDNB01000278">
    <property type="protein sequence ID" value="PGG96503.1"/>
    <property type="molecule type" value="Genomic_DNA"/>
</dbReference>
<name>A0A2B7WAD3_9EURO</name>
<dbReference type="InterPro" id="IPR050587">
    <property type="entry name" value="GNT1/Glycosyltrans_8"/>
</dbReference>
<evidence type="ECO:0000313" key="1">
    <source>
        <dbReference type="EMBL" id="PGG96503.1"/>
    </source>
</evidence>
<dbReference type="Proteomes" id="UP000223968">
    <property type="component" value="Unassembled WGS sequence"/>
</dbReference>
<comment type="caution">
    <text evidence="1">The sequence shown here is derived from an EMBL/GenBank/DDBJ whole genome shotgun (WGS) entry which is preliminary data.</text>
</comment>
<sequence>MYGCTPEWVHACARLHYIERSRPGSAEKVANPWFWRIPFRGPEVFPPAGLQSQRIIYATYLGPPREFHDFHFSPFHNSSDPYFDAARILTYQILHAPATRTRLGIGFVVFVHEGVGQKERDRLRRDGAQVVELKDFTVDWVRPKDARWVDIMTKLRLWQMVQYDLIVFLDADSVLTKPLDDLLSSPDIRPRAPKEPTGIYHGLNLPLPETYLVAGLPQLRPNHSAGPSRVPEDYWNWVNLNSGFLVLKPSLEVFQYFKLLLAVKDSFDGSIGDQSVLNHVFSSWGPMPWTQLPLSWNVQWPWPDDIWRGYAVLHEKWWVPIHPEVRDYFLSWYWRMEGYYSAMDGSSAGR</sequence>
<reference evidence="1 2" key="1">
    <citation type="submission" date="2017-10" db="EMBL/GenBank/DDBJ databases">
        <title>Comparative genomics in systemic dimorphic fungi from Ajellomycetaceae.</title>
        <authorList>
            <person name="Munoz J.F."/>
            <person name="Mcewen J.G."/>
            <person name="Clay O.K."/>
            <person name="Cuomo C.A."/>
        </authorList>
    </citation>
    <scope>NUCLEOTIDE SEQUENCE [LARGE SCALE GENOMIC DNA]</scope>
    <source>
        <strain evidence="1 2">UAMH5409</strain>
    </source>
</reference>